<dbReference type="SUPFAM" id="SSF53474">
    <property type="entry name" value="alpha/beta-Hydrolases"/>
    <property type="match status" value="1"/>
</dbReference>
<feature type="signal peptide" evidence="1">
    <location>
        <begin position="1"/>
        <end position="20"/>
    </location>
</feature>
<dbReference type="InterPro" id="IPR029058">
    <property type="entry name" value="AB_hydrolase_fold"/>
</dbReference>
<comment type="caution">
    <text evidence="3">The sequence shown here is derived from an EMBL/GenBank/DDBJ whole genome shotgun (WGS) entry which is preliminary data.</text>
</comment>
<dbReference type="InterPro" id="IPR002921">
    <property type="entry name" value="Fungal_lipase-type"/>
</dbReference>
<dbReference type="OrthoDB" id="426718at2759"/>
<name>A0A9P6CGT3_9AGAR</name>
<feature type="chain" id="PRO_5040399254" evidence="1">
    <location>
        <begin position="21"/>
        <end position="354"/>
    </location>
</feature>
<reference evidence="3" key="1">
    <citation type="submission" date="2020-11" db="EMBL/GenBank/DDBJ databases">
        <authorList>
            <consortium name="DOE Joint Genome Institute"/>
            <person name="Ahrendt S."/>
            <person name="Riley R."/>
            <person name="Andreopoulos W."/>
            <person name="Labutti K."/>
            <person name="Pangilinan J."/>
            <person name="Ruiz-Duenas F.J."/>
            <person name="Barrasa J.M."/>
            <person name="Sanchez-Garcia M."/>
            <person name="Camarero S."/>
            <person name="Miyauchi S."/>
            <person name="Serrano A."/>
            <person name="Linde D."/>
            <person name="Babiker R."/>
            <person name="Drula E."/>
            <person name="Ayuso-Fernandez I."/>
            <person name="Pacheco R."/>
            <person name="Padilla G."/>
            <person name="Ferreira P."/>
            <person name="Barriuso J."/>
            <person name="Kellner H."/>
            <person name="Castanera R."/>
            <person name="Alfaro M."/>
            <person name="Ramirez L."/>
            <person name="Pisabarro A.G."/>
            <person name="Kuo A."/>
            <person name="Tritt A."/>
            <person name="Lipzen A."/>
            <person name="He G."/>
            <person name="Yan M."/>
            <person name="Ng V."/>
            <person name="Cullen D."/>
            <person name="Martin F."/>
            <person name="Rosso M.-N."/>
            <person name="Henrissat B."/>
            <person name="Hibbett D."/>
            <person name="Martinez A.T."/>
            <person name="Grigoriev I.V."/>
        </authorList>
    </citation>
    <scope>NUCLEOTIDE SEQUENCE</scope>
    <source>
        <strain evidence="3">CBS 247.69</strain>
    </source>
</reference>
<evidence type="ECO:0000313" key="4">
    <source>
        <dbReference type="Proteomes" id="UP000807353"/>
    </source>
</evidence>
<dbReference type="Gene3D" id="3.40.50.1820">
    <property type="entry name" value="alpha/beta hydrolase"/>
    <property type="match status" value="1"/>
</dbReference>
<sequence>MNFIVLITLFSVLFIPDSYATVAKDTLSLATRATTTLAPFKRIANLCPTSSPIPEAIDGAAWLNITSVCGRMDQLHSTFIYSDYKCIRCKLGQMYNIRSKNGNSCKSEQSNILDSYIAIDTISKEYIVAFRGKTTLNFVRDDPHTRFSKISIPGVTIPADVAVHQGFWLRLVKMGYNKLLDLVAKTPPSNSYFRLHETLLRFFTAELAKNRDYSIVTTGHSLGGALSSIAGAILKEKFKVPVKIYTFGQPRTGNKPYVDWVEKSVDRENIFRSVSMNDPIPQFPTQKQGYMHHGVEYWTCEDGDTETDTRKCDLPEQPNCSRSITTTDPKIDRGPHLHYFGVPEAIEFCERRPK</sequence>
<accession>A0A9P6CGT3</accession>
<dbReference type="PANTHER" id="PTHR45908">
    <property type="entry name" value="PROTEIN CBG11750-RELATED"/>
    <property type="match status" value="1"/>
</dbReference>
<dbReference type="Pfam" id="PF01764">
    <property type="entry name" value="Lipase_3"/>
    <property type="match status" value="1"/>
</dbReference>
<dbReference type="Proteomes" id="UP000807353">
    <property type="component" value="Unassembled WGS sequence"/>
</dbReference>
<dbReference type="AlphaFoldDB" id="A0A9P6CGT3"/>
<dbReference type="EMBL" id="MU150302">
    <property type="protein sequence ID" value="KAF9460238.1"/>
    <property type="molecule type" value="Genomic_DNA"/>
</dbReference>
<dbReference type="CDD" id="cd00519">
    <property type="entry name" value="Lipase_3"/>
    <property type="match status" value="1"/>
</dbReference>
<protein>
    <submittedName>
        <fullName evidence="3">Alpha/Beta hydrolase protein</fullName>
    </submittedName>
</protein>
<keyword evidence="3" id="KW-0378">Hydrolase</keyword>
<dbReference type="GO" id="GO:0016787">
    <property type="term" value="F:hydrolase activity"/>
    <property type="evidence" value="ECO:0007669"/>
    <property type="project" value="UniProtKB-KW"/>
</dbReference>
<feature type="domain" description="Fungal lipase-type" evidence="2">
    <location>
        <begin position="128"/>
        <end position="286"/>
    </location>
</feature>
<gene>
    <name evidence="3" type="ORF">BDZ94DRAFT_1311697</name>
</gene>
<keyword evidence="4" id="KW-1185">Reference proteome</keyword>
<organism evidence="3 4">
    <name type="scientific">Collybia nuda</name>
    <dbReference type="NCBI Taxonomy" id="64659"/>
    <lineage>
        <taxon>Eukaryota</taxon>
        <taxon>Fungi</taxon>
        <taxon>Dikarya</taxon>
        <taxon>Basidiomycota</taxon>
        <taxon>Agaricomycotina</taxon>
        <taxon>Agaricomycetes</taxon>
        <taxon>Agaricomycetidae</taxon>
        <taxon>Agaricales</taxon>
        <taxon>Tricholomatineae</taxon>
        <taxon>Clitocybaceae</taxon>
        <taxon>Collybia</taxon>
    </lineage>
</organism>
<dbReference type="GO" id="GO:0006629">
    <property type="term" value="P:lipid metabolic process"/>
    <property type="evidence" value="ECO:0007669"/>
    <property type="project" value="InterPro"/>
</dbReference>
<evidence type="ECO:0000313" key="3">
    <source>
        <dbReference type="EMBL" id="KAF9460238.1"/>
    </source>
</evidence>
<evidence type="ECO:0000259" key="2">
    <source>
        <dbReference type="Pfam" id="PF01764"/>
    </source>
</evidence>
<evidence type="ECO:0000256" key="1">
    <source>
        <dbReference type="SAM" id="SignalP"/>
    </source>
</evidence>
<keyword evidence="1" id="KW-0732">Signal</keyword>
<proteinExistence type="predicted"/>